<gene>
    <name evidence="1" type="ORF">ACFSR5_18285</name>
</gene>
<organism evidence="1 2">
    <name type="scientific">Sphingobacterium suaedae</name>
    <dbReference type="NCBI Taxonomy" id="1686402"/>
    <lineage>
        <taxon>Bacteria</taxon>
        <taxon>Pseudomonadati</taxon>
        <taxon>Bacteroidota</taxon>
        <taxon>Sphingobacteriia</taxon>
        <taxon>Sphingobacteriales</taxon>
        <taxon>Sphingobacteriaceae</taxon>
        <taxon>Sphingobacterium</taxon>
    </lineage>
</organism>
<dbReference type="EMBL" id="JBHULR010000020">
    <property type="protein sequence ID" value="MFD2549598.1"/>
    <property type="molecule type" value="Genomic_DNA"/>
</dbReference>
<proteinExistence type="predicted"/>
<protein>
    <recommendedName>
        <fullName evidence="3">DUF1330 domain-containing protein</fullName>
    </recommendedName>
</protein>
<sequence length="64" mass="7140">METIPGATSKELLIRAEDVQVLHSFARIEDAQNYLSSALFNQDVVVALTPYVKDSPEIRIYTTA</sequence>
<evidence type="ECO:0008006" key="3">
    <source>
        <dbReference type="Google" id="ProtNLM"/>
    </source>
</evidence>
<dbReference type="RefSeq" id="WP_380905918.1">
    <property type="nucleotide sequence ID" value="NZ_JBHUEG010000019.1"/>
</dbReference>
<evidence type="ECO:0000313" key="1">
    <source>
        <dbReference type="EMBL" id="MFD2549598.1"/>
    </source>
</evidence>
<name>A0ABW5KMP5_9SPHI</name>
<dbReference type="Proteomes" id="UP001597545">
    <property type="component" value="Unassembled WGS sequence"/>
</dbReference>
<keyword evidence="2" id="KW-1185">Reference proteome</keyword>
<comment type="caution">
    <text evidence="1">The sequence shown here is derived from an EMBL/GenBank/DDBJ whole genome shotgun (WGS) entry which is preliminary data.</text>
</comment>
<evidence type="ECO:0000313" key="2">
    <source>
        <dbReference type="Proteomes" id="UP001597545"/>
    </source>
</evidence>
<accession>A0ABW5KMP5</accession>
<reference evidence="2" key="1">
    <citation type="journal article" date="2019" name="Int. J. Syst. Evol. Microbiol.">
        <title>The Global Catalogue of Microorganisms (GCM) 10K type strain sequencing project: providing services to taxonomists for standard genome sequencing and annotation.</title>
        <authorList>
            <consortium name="The Broad Institute Genomics Platform"/>
            <consortium name="The Broad Institute Genome Sequencing Center for Infectious Disease"/>
            <person name="Wu L."/>
            <person name="Ma J."/>
        </authorList>
    </citation>
    <scope>NUCLEOTIDE SEQUENCE [LARGE SCALE GENOMIC DNA]</scope>
    <source>
        <strain evidence="2">KCTC 42662</strain>
    </source>
</reference>